<protein>
    <submittedName>
        <fullName evidence="1">Uncharacterized protein</fullName>
    </submittedName>
</protein>
<proteinExistence type="predicted"/>
<dbReference type="AlphaFoldDB" id="A0A1X7TDB3"/>
<evidence type="ECO:0000313" key="1">
    <source>
        <dbReference type="EnsemblMetazoa" id="Aqu2.1.12565_001"/>
    </source>
</evidence>
<dbReference type="EnsemblMetazoa" id="Aqu2.1.12565_001">
    <property type="protein sequence ID" value="Aqu2.1.12565_001"/>
    <property type="gene ID" value="Aqu2.1.12565"/>
</dbReference>
<organism evidence="1">
    <name type="scientific">Amphimedon queenslandica</name>
    <name type="common">Sponge</name>
    <dbReference type="NCBI Taxonomy" id="400682"/>
    <lineage>
        <taxon>Eukaryota</taxon>
        <taxon>Metazoa</taxon>
        <taxon>Porifera</taxon>
        <taxon>Demospongiae</taxon>
        <taxon>Heteroscleromorpha</taxon>
        <taxon>Haplosclerida</taxon>
        <taxon>Niphatidae</taxon>
        <taxon>Amphimedon</taxon>
    </lineage>
</organism>
<reference evidence="1" key="1">
    <citation type="submission" date="2017-05" db="UniProtKB">
        <authorList>
            <consortium name="EnsemblMetazoa"/>
        </authorList>
    </citation>
    <scope>IDENTIFICATION</scope>
</reference>
<name>A0A1X7TDB3_AMPQE</name>
<dbReference type="InParanoid" id="A0A1X7TDB3"/>
<accession>A0A1X7TDB3</accession>
<sequence>MCDATFELMSNPDKFPFGRGGFNTERIKSLTYRNYFNQHLLNIDGSFSSDLDYLFCAQYIVESKQILDDANNFIWRQRPYDSGITATQARDPTCLNEYVRKDKAYRFTKECSWQSTILSKNFL</sequence>